<evidence type="ECO:0000256" key="3">
    <source>
        <dbReference type="ARBA" id="ARBA00023027"/>
    </source>
</evidence>
<evidence type="ECO:0000256" key="4">
    <source>
        <dbReference type="PIRSR" id="PIRSR000103-1"/>
    </source>
</evidence>
<dbReference type="EMBL" id="LN890656">
    <property type="protein sequence ID" value="CUS05894.1"/>
    <property type="molecule type" value="Genomic_DNA"/>
</dbReference>
<dbReference type="PROSITE" id="PS00895">
    <property type="entry name" value="3_HYDROXYISOBUT_DH"/>
    <property type="match status" value="1"/>
</dbReference>
<evidence type="ECO:0000313" key="8">
    <source>
        <dbReference type="Proteomes" id="UP000215027"/>
    </source>
</evidence>
<dbReference type="Gene3D" id="1.10.1040.10">
    <property type="entry name" value="N-(1-d-carboxylethyl)-l-norvaline Dehydrogenase, domain 2"/>
    <property type="match status" value="1"/>
</dbReference>
<dbReference type="PIRSF" id="PIRSF000103">
    <property type="entry name" value="HIBADH"/>
    <property type="match status" value="1"/>
</dbReference>
<sequence>MNESIGFIGLGIMGGGMAANLLRAGFNVTVWNRTPGRITPLAQAGAAVAGSPADLAAGRDIIIICVSDTPDVEEIILGPRGILERVRAGALVIDCSTISPATTRAIAARLKEKGVHMLDAPVSGGSEGAAKGTLSIMVGGEAAQVERARPVLAAMGRTITHVGGHGAGQLAKLVNQVLVVVTMQGVAEALLFAQAGGLDLETTLAAVGGGAAGSWMLNNRGPQVIRRDWRPGFTIDLQQKDLRLVLEAADEMGIPLPTTALVFQYYRALQQQGLGGEGNHALVKALERLAGVEIGGA</sequence>
<dbReference type="InterPro" id="IPR015815">
    <property type="entry name" value="HIBADH-related"/>
</dbReference>
<protein>
    <submittedName>
        <fullName evidence="7">2-hydroxy-3-oxopropionate reductase</fullName>
        <ecNumber evidence="7">1.1.1.60</ecNumber>
    </submittedName>
</protein>
<reference evidence="7" key="1">
    <citation type="submission" date="2016-01" db="EMBL/GenBank/DDBJ databases">
        <authorList>
            <person name="Mcilroy J.S."/>
            <person name="Karst M S."/>
            <person name="Albertsen M."/>
        </authorList>
    </citation>
    <scope>NUCLEOTIDE SEQUENCE</scope>
    <source>
        <strain evidence="7">Cfx-K</strain>
    </source>
</reference>
<dbReference type="EC" id="1.1.1.60" evidence="7"/>
<feature type="active site" evidence="4">
    <location>
        <position position="172"/>
    </location>
</feature>
<dbReference type="GO" id="GO:0051287">
    <property type="term" value="F:NAD binding"/>
    <property type="evidence" value="ECO:0007669"/>
    <property type="project" value="InterPro"/>
</dbReference>
<name>A0A160T753_9CHLR</name>
<dbReference type="GO" id="GO:0008679">
    <property type="term" value="F:2-hydroxy-3-oxopropionate reductase activity"/>
    <property type="evidence" value="ECO:0007669"/>
    <property type="project" value="UniProtKB-EC"/>
</dbReference>
<dbReference type="Proteomes" id="UP000215027">
    <property type="component" value="Chromosome II"/>
</dbReference>
<gene>
    <name evidence="7" type="primary">garR</name>
    <name evidence="7" type="ORF">CFX0092_B0360</name>
</gene>
<proteinExistence type="inferred from homology"/>
<dbReference type="SUPFAM" id="SSF48179">
    <property type="entry name" value="6-phosphogluconate dehydrogenase C-terminal domain-like"/>
    <property type="match status" value="1"/>
</dbReference>
<evidence type="ECO:0000256" key="2">
    <source>
        <dbReference type="ARBA" id="ARBA00023002"/>
    </source>
</evidence>
<dbReference type="InterPro" id="IPR008927">
    <property type="entry name" value="6-PGluconate_DH-like_C_sf"/>
</dbReference>
<feature type="domain" description="6-phosphogluconate dehydrogenase NADP-binding" evidence="5">
    <location>
        <begin position="4"/>
        <end position="163"/>
    </location>
</feature>
<dbReference type="InterPro" id="IPR013328">
    <property type="entry name" value="6PGD_dom2"/>
</dbReference>
<dbReference type="Pfam" id="PF03446">
    <property type="entry name" value="NAD_binding_2"/>
    <property type="match status" value="1"/>
</dbReference>
<feature type="domain" description="3-hydroxyisobutyrate dehydrogenase-like NAD-binding" evidence="6">
    <location>
        <begin position="166"/>
        <end position="286"/>
    </location>
</feature>
<dbReference type="PANTHER" id="PTHR43060:SF15">
    <property type="entry name" value="3-HYDROXYISOBUTYRATE DEHYDROGENASE-LIKE 1, MITOCHONDRIAL-RELATED"/>
    <property type="match status" value="1"/>
</dbReference>
<dbReference type="PANTHER" id="PTHR43060">
    <property type="entry name" value="3-HYDROXYISOBUTYRATE DEHYDROGENASE-LIKE 1, MITOCHONDRIAL-RELATED"/>
    <property type="match status" value="1"/>
</dbReference>
<dbReference type="GO" id="GO:0016054">
    <property type="term" value="P:organic acid catabolic process"/>
    <property type="evidence" value="ECO:0007669"/>
    <property type="project" value="UniProtKB-ARBA"/>
</dbReference>
<dbReference type="AlphaFoldDB" id="A0A160T753"/>
<keyword evidence="3" id="KW-0520">NAD</keyword>
<keyword evidence="2 7" id="KW-0560">Oxidoreductase</keyword>
<keyword evidence="8" id="KW-1185">Reference proteome</keyword>
<comment type="similarity">
    <text evidence="1">Belongs to the HIBADH-related family.</text>
</comment>
<dbReference type="SUPFAM" id="SSF51735">
    <property type="entry name" value="NAD(P)-binding Rossmann-fold domains"/>
    <property type="match status" value="1"/>
</dbReference>
<evidence type="ECO:0000313" key="7">
    <source>
        <dbReference type="EMBL" id="CUS05894.1"/>
    </source>
</evidence>
<evidence type="ECO:0000259" key="5">
    <source>
        <dbReference type="Pfam" id="PF03446"/>
    </source>
</evidence>
<dbReference type="Gene3D" id="3.40.50.720">
    <property type="entry name" value="NAD(P)-binding Rossmann-like Domain"/>
    <property type="match status" value="1"/>
</dbReference>
<dbReference type="Pfam" id="PF14833">
    <property type="entry name" value="NAD_binding_11"/>
    <property type="match status" value="1"/>
</dbReference>
<dbReference type="InterPro" id="IPR006115">
    <property type="entry name" value="6PGDH_NADP-bd"/>
</dbReference>
<evidence type="ECO:0000259" key="6">
    <source>
        <dbReference type="Pfam" id="PF14833"/>
    </source>
</evidence>
<accession>A0A160T753</accession>
<dbReference type="InterPro" id="IPR036291">
    <property type="entry name" value="NAD(P)-bd_dom_sf"/>
</dbReference>
<organism evidence="7 8">
    <name type="scientific">Candidatus Promineifilum breve</name>
    <dbReference type="NCBI Taxonomy" id="1806508"/>
    <lineage>
        <taxon>Bacteria</taxon>
        <taxon>Bacillati</taxon>
        <taxon>Chloroflexota</taxon>
        <taxon>Ardenticatenia</taxon>
        <taxon>Candidatus Promineifilales</taxon>
        <taxon>Candidatus Promineifilaceae</taxon>
        <taxon>Candidatus Promineifilum</taxon>
    </lineage>
</organism>
<dbReference type="InterPro" id="IPR002204">
    <property type="entry name" value="3-OH-isobutyrate_DH-rel_CS"/>
</dbReference>
<dbReference type="KEGG" id="pbf:CFX0092_B0360"/>
<dbReference type="InterPro" id="IPR029154">
    <property type="entry name" value="HIBADH-like_NADP-bd"/>
</dbReference>
<evidence type="ECO:0000256" key="1">
    <source>
        <dbReference type="ARBA" id="ARBA00009080"/>
    </source>
</evidence>
<dbReference type="GO" id="GO:0050661">
    <property type="term" value="F:NADP binding"/>
    <property type="evidence" value="ECO:0007669"/>
    <property type="project" value="InterPro"/>
</dbReference>